<dbReference type="PANTHER" id="PTHR41368:SF1">
    <property type="entry name" value="PROTEIN YGHO"/>
    <property type="match status" value="1"/>
</dbReference>
<accession>A0A0K1P8R4</accession>
<dbReference type="OrthoDB" id="9806005at2"/>
<dbReference type="KEGG" id="vin:AKJ08_0310"/>
<reference evidence="2 3" key="1">
    <citation type="submission" date="2015-08" db="EMBL/GenBank/DDBJ databases">
        <authorList>
            <person name="Babu N.S."/>
            <person name="Beckwith C.J."/>
            <person name="Beseler K.G."/>
            <person name="Brison A."/>
            <person name="Carone J.V."/>
            <person name="Caskin T.P."/>
            <person name="Diamond M."/>
            <person name="Durham M.E."/>
            <person name="Foxe J.M."/>
            <person name="Go M."/>
            <person name="Henderson B.A."/>
            <person name="Jones I.B."/>
            <person name="McGettigan J.A."/>
            <person name="Micheletti S.J."/>
            <person name="Nasrallah M.E."/>
            <person name="Ortiz D."/>
            <person name="Piller C.R."/>
            <person name="Privatt S.R."/>
            <person name="Schneider S.L."/>
            <person name="Sharp S."/>
            <person name="Smith T.C."/>
            <person name="Stanton J.D."/>
            <person name="Ullery H.E."/>
            <person name="Wilson R.J."/>
            <person name="Serrano M.G."/>
            <person name="Buck G."/>
            <person name="Lee V."/>
            <person name="Wang Y."/>
            <person name="Carvalho R."/>
            <person name="Voegtly L."/>
            <person name="Shi R."/>
            <person name="Duckworth R."/>
            <person name="Johnson A."/>
            <person name="Loviza R."/>
            <person name="Walstead R."/>
            <person name="Shah Z."/>
            <person name="Kiflezghi M."/>
            <person name="Wade K."/>
            <person name="Ball S.L."/>
            <person name="Bradley K.W."/>
            <person name="Asai D.J."/>
            <person name="Bowman C.A."/>
            <person name="Russell D.A."/>
            <person name="Pope W.H."/>
            <person name="Jacobs-Sera D."/>
            <person name="Hendrix R.W."/>
            <person name="Hatfull G.F."/>
        </authorList>
    </citation>
    <scope>NUCLEOTIDE SEQUENCE [LARGE SCALE GENOMIC DNA]</scope>
    <source>
        <strain evidence="2 3">DSM 27710</strain>
    </source>
</reference>
<feature type="domain" description="N-acetyltransferase" evidence="1">
    <location>
        <begin position="209"/>
        <end position="386"/>
    </location>
</feature>
<proteinExistence type="predicted"/>
<dbReference type="PANTHER" id="PTHR41368">
    <property type="entry name" value="PROTEIN YGHO"/>
    <property type="match status" value="1"/>
</dbReference>
<keyword evidence="3" id="KW-1185">Reference proteome</keyword>
<sequence>MKTTQQPGSGSEIQVRPVASARDLHRFVELPLELYVGDPNFVPPLLMERKDFLDPKKNPFFDHAPHQLFLAWEGETVVGRIAAVEDRNYNEFHDTSYGFFGMYEAVDDPAVAKALFEAARAWIRARGLRQIMGPMNLSSNHDMGLLVEGFDDPPALMMPYNPRYYVRHFEDVLGLAKAKDLLSWKIDTRTDPDPKIARIAEKVRIKEGIVVRPVNLDDFQAETRRIKEVYNAAWEKNWGFVPFTDAEFEHVCKDMKAFVKEDLLLIAEVQGEPVAFTMTLPDMNQALKYVGGRLTTFGLPIGLAKLLWYSRKVERIRLFTLGVKEKFRKRGIDAILCLDSLKAARRLGYPEAEVGWILEDNILINRTIQSMGGQLSKTYRVYEAEV</sequence>
<dbReference type="RefSeq" id="WP_050724438.1">
    <property type="nucleotide sequence ID" value="NZ_CP012332.1"/>
</dbReference>
<dbReference type="EMBL" id="CP012332">
    <property type="protein sequence ID" value="AKU89923.1"/>
    <property type="molecule type" value="Genomic_DNA"/>
</dbReference>
<dbReference type="STRING" id="1391653.AKJ08_0310"/>
<name>A0A0K1P8R4_9BACT</name>
<dbReference type="InterPro" id="IPR000182">
    <property type="entry name" value="GNAT_dom"/>
</dbReference>
<dbReference type="InterPro" id="IPR016181">
    <property type="entry name" value="Acyl_CoA_acyltransferase"/>
</dbReference>
<dbReference type="PATRIC" id="fig|1391653.3.peg.321"/>
<dbReference type="InterPro" id="IPR039968">
    <property type="entry name" value="BcerS-like"/>
</dbReference>
<evidence type="ECO:0000259" key="1">
    <source>
        <dbReference type="PROSITE" id="PS51186"/>
    </source>
</evidence>
<gene>
    <name evidence="2" type="ORF">AKJ08_0310</name>
</gene>
<evidence type="ECO:0000313" key="3">
    <source>
        <dbReference type="Proteomes" id="UP000055590"/>
    </source>
</evidence>
<dbReference type="Gene3D" id="3.40.630.30">
    <property type="match status" value="1"/>
</dbReference>
<dbReference type="Proteomes" id="UP000055590">
    <property type="component" value="Chromosome"/>
</dbReference>
<protein>
    <recommendedName>
        <fullName evidence="1">N-acetyltransferase domain-containing protein</fullName>
    </recommendedName>
</protein>
<evidence type="ECO:0000313" key="2">
    <source>
        <dbReference type="EMBL" id="AKU89923.1"/>
    </source>
</evidence>
<dbReference type="PROSITE" id="PS51186">
    <property type="entry name" value="GNAT"/>
    <property type="match status" value="2"/>
</dbReference>
<organism evidence="2 3">
    <name type="scientific">Vulgatibacter incomptus</name>
    <dbReference type="NCBI Taxonomy" id="1391653"/>
    <lineage>
        <taxon>Bacteria</taxon>
        <taxon>Pseudomonadati</taxon>
        <taxon>Myxococcota</taxon>
        <taxon>Myxococcia</taxon>
        <taxon>Myxococcales</taxon>
        <taxon>Cystobacterineae</taxon>
        <taxon>Vulgatibacteraceae</taxon>
        <taxon>Vulgatibacter</taxon>
    </lineage>
</organism>
<dbReference type="SUPFAM" id="SSF55729">
    <property type="entry name" value="Acyl-CoA N-acyltransferases (Nat)"/>
    <property type="match status" value="1"/>
</dbReference>
<dbReference type="GO" id="GO:0016747">
    <property type="term" value="F:acyltransferase activity, transferring groups other than amino-acyl groups"/>
    <property type="evidence" value="ECO:0007669"/>
    <property type="project" value="InterPro"/>
</dbReference>
<feature type="domain" description="N-acetyltransferase" evidence="1">
    <location>
        <begin position="13"/>
        <end position="171"/>
    </location>
</feature>
<dbReference type="AlphaFoldDB" id="A0A0K1P8R4"/>